<dbReference type="GO" id="GO:0008270">
    <property type="term" value="F:zinc ion binding"/>
    <property type="evidence" value="ECO:0007669"/>
    <property type="project" value="InterPro"/>
</dbReference>
<dbReference type="SMART" id="SM00066">
    <property type="entry name" value="GAL4"/>
    <property type="match status" value="1"/>
</dbReference>
<keyword evidence="1" id="KW-0539">Nucleus</keyword>
<dbReference type="OrthoDB" id="2129491at2759"/>
<dbReference type="EMBL" id="MUNK01000020">
    <property type="protein sequence ID" value="OTA37426.1"/>
    <property type="molecule type" value="Genomic_DNA"/>
</dbReference>
<dbReference type="AlphaFoldDB" id="A0A1Z5TN30"/>
<dbReference type="Gene3D" id="4.10.240.10">
    <property type="entry name" value="Zn(2)-C6 fungal-type DNA-binding domain"/>
    <property type="match status" value="1"/>
</dbReference>
<dbReference type="CDD" id="cd00067">
    <property type="entry name" value="GAL4"/>
    <property type="match status" value="1"/>
</dbReference>
<comment type="caution">
    <text evidence="4">The sequence shown here is derived from an EMBL/GenBank/DDBJ whole genome shotgun (WGS) entry which is preliminary data.</text>
</comment>
<feature type="domain" description="Zn(2)-C6 fungal-type" evidence="3">
    <location>
        <begin position="19"/>
        <end position="61"/>
    </location>
</feature>
<protein>
    <recommendedName>
        <fullName evidence="3">Zn(2)-C6 fungal-type domain-containing protein</fullName>
    </recommendedName>
</protein>
<name>A0A1Z5TN30_HORWE</name>
<dbReference type="VEuPathDB" id="FungiDB:BTJ68_02253"/>
<reference evidence="4 5" key="1">
    <citation type="submission" date="2017-01" db="EMBL/GenBank/DDBJ databases">
        <title>The recent genome duplication of the halophilic yeast Hortaea werneckii: insights from long-read sequencing.</title>
        <authorList>
            <person name="Sinha S."/>
            <person name="Flibotte S."/>
            <person name="Neira M."/>
            <person name="Lenassi M."/>
            <person name="Gostincar C."/>
            <person name="Stajich J.E."/>
            <person name="Nislow C.E."/>
        </authorList>
    </citation>
    <scope>NUCLEOTIDE SEQUENCE [LARGE SCALE GENOMIC DNA]</scope>
    <source>
        <strain evidence="4 5">EXF-2000</strain>
    </source>
</reference>
<dbReference type="InParanoid" id="A0A1Z5TN30"/>
<dbReference type="InterPro" id="IPR036864">
    <property type="entry name" value="Zn2-C6_fun-type_DNA-bd_sf"/>
</dbReference>
<sequence length="892" mass="99708">MSMAEPTSKGPRGNYSRFRCLNCRSRKIKCQLPEDYSYPGASGTGETRCKRCKTLDLDCVVEKTVLGRPAAKRKRTDVPVDEDQDDETPLPDGSTEHVVFDPHLNEYLLCNVTDDGVSSSTAVTTSAHNKHEALGTLVSPAHFVAAVLTHDTIFAARIASTSDCGDEDLLDLVSGGLAALLDEQLAWHRLFLPLTPSLIELRSILADERCRSDTTTSITSTKLLFALLCLCAIDVPSCLLREDHALRRRLEGIASMYADEIVLNLPVHRFTLSSLLVMFHYKPCLLAHKQKAAVNTIKSDLLPALARRVAEKLRLSTAGKQLQGLLQRPPPLDVRECEAMLMDALQWCQVLIDDQLTSGVVDKTLSAVQELIDHLEPILTIAREASRHLELSGVLVYQLYSAITLSSQIKNLLEAKKAWRSLEDLSEIIDRNHLLMLQQRIDIQSALNAITDDPSVQKGQVEEVAVAAAMLDGEMGFAEASISGSAMFYAIMARLKQTSEAEDGIEPQEAVQVSDQIIDALKELRIGKALDLHNFLARHGPPRDEAVLKLLSTFCQTAETVQLRGVPFLPPPRQFPFLTLFYCRVLVEDHAARIKGWGGLGPTVDPHLEVFQRCAEKVEAMSAAPGKRSVNDAFAHGCLYAASAKLIRLLHKRLSGWKEGFNRRETAVESSEAPKIHDLELDSTAWWQDGIENFNFDELFGQWAASNMQYLRNMIFAVLAFVLATAVALPAPLEAGDGAIEVPANMTPGLEPREWDAKKQEWKKEHKYRIFFQHFEDDECEKLLHEDKLHNPHCKTFKKPYRSFKAIYKPSSWRSGDSSDRDAQCEVRSYEVPNCYVPNITGDEGVWRSGDITKLLGKCLRNTWGPDHTPSLIQYTSTRVVCQWNEFEWAQQ</sequence>
<evidence type="ECO:0000256" key="1">
    <source>
        <dbReference type="ARBA" id="ARBA00023242"/>
    </source>
</evidence>
<feature type="compositionally biased region" description="Acidic residues" evidence="2">
    <location>
        <begin position="79"/>
        <end position="89"/>
    </location>
</feature>
<feature type="region of interest" description="Disordered" evidence="2">
    <location>
        <begin position="70"/>
        <end position="94"/>
    </location>
</feature>
<dbReference type="SUPFAM" id="SSF57701">
    <property type="entry name" value="Zn2/Cys6 DNA-binding domain"/>
    <property type="match status" value="1"/>
</dbReference>
<gene>
    <name evidence="4" type="ORF">BTJ68_02253</name>
</gene>
<keyword evidence="5" id="KW-1185">Reference proteome</keyword>
<dbReference type="InterPro" id="IPR001138">
    <property type="entry name" value="Zn2Cys6_DnaBD"/>
</dbReference>
<dbReference type="Proteomes" id="UP000194280">
    <property type="component" value="Unassembled WGS sequence"/>
</dbReference>
<accession>A0A1Z5TN30</accession>
<proteinExistence type="predicted"/>
<dbReference type="PROSITE" id="PS50048">
    <property type="entry name" value="ZN2_CY6_FUNGAL_2"/>
    <property type="match status" value="1"/>
</dbReference>
<dbReference type="STRING" id="1157616.A0A1Z5TN30"/>
<evidence type="ECO:0000313" key="5">
    <source>
        <dbReference type="Proteomes" id="UP000194280"/>
    </source>
</evidence>
<evidence type="ECO:0000256" key="2">
    <source>
        <dbReference type="SAM" id="MobiDB-lite"/>
    </source>
</evidence>
<dbReference type="GO" id="GO:0000981">
    <property type="term" value="F:DNA-binding transcription factor activity, RNA polymerase II-specific"/>
    <property type="evidence" value="ECO:0007669"/>
    <property type="project" value="InterPro"/>
</dbReference>
<evidence type="ECO:0000259" key="3">
    <source>
        <dbReference type="PROSITE" id="PS50048"/>
    </source>
</evidence>
<organism evidence="4 5">
    <name type="scientific">Hortaea werneckii EXF-2000</name>
    <dbReference type="NCBI Taxonomy" id="1157616"/>
    <lineage>
        <taxon>Eukaryota</taxon>
        <taxon>Fungi</taxon>
        <taxon>Dikarya</taxon>
        <taxon>Ascomycota</taxon>
        <taxon>Pezizomycotina</taxon>
        <taxon>Dothideomycetes</taxon>
        <taxon>Dothideomycetidae</taxon>
        <taxon>Mycosphaerellales</taxon>
        <taxon>Teratosphaeriaceae</taxon>
        <taxon>Hortaea</taxon>
    </lineage>
</organism>
<evidence type="ECO:0000313" key="4">
    <source>
        <dbReference type="EMBL" id="OTA37426.1"/>
    </source>
</evidence>